<reference evidence="3" key="1">
    <citation type="submission" date="2015-09" db="EMBL/GenBank/DDBJ databases">
        <authorList>
            <consortium name="Pathogen Informatics"/>
        </authorList>
    </citation>
    <scope>NUCLEOTIDE SEQUENCE [LARGE SCALE GENOMIC DNA]</scope>
    <source>
        <strain evidence="3">Lake Konstanz</strain>
    </source>
</reference>
<evidence type="ECO:0000313" key="3">
    <source>
        <dbReference type="Proteomes" id="UP000051952"/>
    </source>
</evidence>
<feature type="region of interest" description="Disordered" evidence="1">
    <location>
        <begin position="31"/>
        <end position="51"/>
    </location>
</feature>
<dbReference type="VEuPathDB" id="TriTrypDB:BSAL_40920"/>
<evidence type="ECO:0000313" key="2">
    <source>
        <dbReference type="EMBL" id="CUG93133.1"/>
    </source>
</evidence>
<dbReference type="AlphaFoldDB" id="A0A0S4JQV2"/>
<protein>
    <submittedName>
        <fullName evidence="2">Uncharacterized protein</fullName>
    </submittedName>
</protein>
<feature type="compositionally biased region" description="Polar residues" evidence="1">
    <location>
        <begin position="32"/>
        <end position="51"/>
    </location>
</feature>
<gene>
    <name evidence="2" type="ORF">BSAL_40920</name>
</gene>
<evidence type="ECO:0000256" key="1">
    <source>
        <dbReference type="SAM" id="MobiDB-lite"/>
    </source>
</evidence>
<keyword evidence="3" id="KW-1185">Reference proteome</keyword>
<accession>A0A0S4JQV2</accession>
<organism evidence="2 3">
    <name type="scientific">Bodo saltans</name>
    <name type="common">Flagellated protozoan</name>
    <dbReference type="NCBI Taxonomy" id="75058"/>
    <lineage>
        <taxon>Eukaryota</taxon>
        <taxon>Discoba</taxon>
        <taxon>Euglenozoa</taxon>
        <taxon>Kinetoplastea</taxon>
        <taxon>Metakinetoplastina</taxon>
        <taxon>Eubodonida</taxon>
        <taxon>Bodonidae</taxon>
        <taxon>Bodo</taxon>
    </lineage>
</organism>
<name>A0A0S4JQV2_BODSA</name>
<sequence length="145" mass="16254">MPKPTRSPTATSTSPPRRWQLNRRVAILKTISKPSRNQNNSASPMFTSPHRSYQDSMRFERRLLERGILPLSPTLPLFERMWHVNTAELIVTTWGSTSTTIINLLFERQQQHNSSGGDGGGGGALRLSEAPPQHLPLTFCLFCAI</sequence>
<dbReference type="EMBL" id="CYKH01002122">
    <property type="protein sequence ID" value="CUG93133.1"/>
    <property type="molecule type" value="Genomic_DNA"/>
</dbReference>
<proteinExistence type="predicted"/>
<dbReference type="Proteomes" id="UP000051952">
    <property type="component" value="Unassembled WGS sequence"/>
</dbReference>